<accession>A0A9P4GFS9</accession>
<dbReference type="EMBL" id="ML976616">
    <property type="protein sequence ID" value="KAF1845263.1"/>
    <property type="molecule type" value="Genomic_DNA"/>
</dbReference>
<sequence>MASHTLPLFFIVLVLACLRTAQASFQDEVRAAESILNDLPKALAIPFCSGYKPSTSSYVTESCITVTSTTILTFHTTSTIYVAATAPAKRSQPKLPRDTTDTFPQRATWCSDYNVPCRLVQYDHDVIAEACQKYLNGDQDEDVSPEIAQAMWDYKYGLD</sequence>
<feature type="chain" id="PRO_5040400365" evidence="1">
    <location>
        <begin position="24"/>
        <end position="159"/>
    </location>
</feature>
<dbReference type="RefSeq" id="XP_040787826.1">
    <property type="nucleotide sequence ID" value="XM_040936862.1"/>
</dbReference>
<keyword evidence="1" id="KW-0732">Signal</keyword>
<dbReference type="AlphaFoldDB" id="A0A9P4GFS9"/>
<evidence type="ECO:0000313" key="2">
    <source>
        <dbReference type="EMBL" id="KAF1845263.1"/>
    </source>
</evidence>
<reference evidence="2" key="1">
    <citation type="submission" date="2020-01" db="EMBL/GenBank/DDBJ databases">
        <authorList>
            <consortium name="DOE Joint Genome Institute"/>
            <person name="Haridas S."/>
            <person name="Albert R."/>
            <person name="Binder M."/>
            <person name="Bloem J."/>
            <person name="Labutti K."/>
            <person name="Salamov A."/>
            <person name="Andreopoulos B."/>
            <person name="Baker S.E."/>
            <person name="Barry K."/>
            <person name="Bills G."/>
            <person name="Bluhm B.H."/>
            <person name="Cannon C."/>
            <person name="Castanera R."/>
            <person name="Culley D.E."/>
            <person name="Daum C."/>
            <person name="Ezra D."/>
            <person name="Gonzalez J.B."/>
            <person name="Henrissat B."/>
            <person name="Kuo A."/>
            <person name="Liang C."/>
            <person name="Lipzen A."/>
            <person name="Lutzoni F."/>
            <person name="Magnuson J."/>
            <person name="Mondo S."/>
            <person name="Nolan M."/>
            <person name="Ohm R."/>
            <person name="Pangilinan J."/>
            <person name="Park H.-J."/>
            <person name="Ramirez L."/>
            <person name="Alfaro M."/>
            <person name="Sun H."/>
            <person name="Tritt A."/>
            <person name="Yoshinaga Y."/>
            <person name="Zwiers L.-H."/>
            <person name="Turgeon B.G."/>
            <person name="Goodwin S.B."/>
            <person name="Spatafora J.W."/>
            <person name="Crous P.W."/>
            <person name="Grigoriev I.V."/>
        </authorList>
    </citation>
    <scope>NUCLEOTIDE SEQUENCE</scope>
    <source>
        <strain evidence="2">CBS 394.84</strain>
    </source>
</reference>
<organism evidence="2 3">
    <name type="scientific">Cucurbitaria berberidis CBS 394.84</name>
    <dbReference type="NCBI Taxonomy" id="1168544"/>
    <lineage>
        <taxon>Eukaryota</taxon>
        <taxon>Fungi</taxon>
        <taxon>Dikarya</taxon>
        <taxon>Ascomycota</taxon>
        <taxon>Pezizomycotina</taxon>
        <taxon>Dothideomycetes</taxon>
        <taxon>Pleosporomycetidae</taxon>
        <taxon>Pleosporales</taxon>
        <taxon>Pleosporineae</taxon>
        <taxon>Cucurbitariaceae</taxon>
        <taxon>Cucurbitaria</taxon>
    </lineage>
</organism>
<protein>
    <submittedName>
        <fullName evidence="2">Uncharacterized protein</fullName>
    </submittedName>
</protein>
<proteinExistence type="predicted"/>
<dbReference type="GeneID" id="63854112"/>
<keyword evidence="3" id="KW-1185">Reference proteome</keyword>
<dbReference type="Proteomes" id="UP000800039">
    <property type="component" value="Unassembled WGS sequence"/>
</dbReference>
<dbReference type="OrthoDB" id="3792650at2759"/>
<evidence type="ECO:0000313" key="3">
    <source>
        <dbReference type="Proteomes" id="UP000800039"/>
    </source>
</evidence>
<evidence type="ECO:0000256" key="1">
    <source>
        <dbReference type="SAM" id="SignalP"/>
    </source>
</evidence>
<gene>
    <name evidence="2" type="ORF">K460DRAFT_405528</name>
</gene>
<comment type="caution">
    <text evidence="2">The sequence shown here is derived from an EMBL/GenBank/DDBJ whole genome shotgun (WGS) entry which is preliminary data.</text>
</comment>
<feature type="signal peptide" evidence="1">
    <location>
        <begin position="1"/>
        <end position="23"/>
    </location>
</feature>
<name>A0A9P4GFS9_9PLEO</name>